<evidence type="ECO:0000313" key="1">
    <source>
        <dbReference type="EMBL" id="EJW89024.1"/>
    </source>
</evidence>
<dbReference type="EMBL" id="ADBV01000008">
    <property type="protein sequence ID" value="EJW89024.1"/>
    <property type="molecule type" value="Genomic_DNA"/>
</dbReference>
<dbReference type="EMBL" id="UYWW01003883">
    <property type="protein sequence ID" value="VDM13093.1"/>
    <property type="molecule type" value="Genomic_DNA"/>
</dbReference>
<protein>
    <submittedName>
        <fullName evidence="1">Uncharacterized protein</fullName>
    </submittedName>
</protein>
<evidence type="ECO:0000313" key="3">
    <source>
        <dbReference type="Proteomes" id="UP000004810"/>
    </source>
</evidence>
<dbReference type="Proteomes" id="UP000004810">
    <property type="component" value="Unassembled WGS sequence"/>
</dbReference>
<gene>
    <name evidence="2" type="ORF">WBA_LOCUS6479</name>
    <name evidence="1" type="ORF">WUBG_00064</name>
</gene>
<dbReference type="InParanoid" id="J9FNS2"/>
<evidence type="ECO:0000313" key="4">
    <source>
        <dbReference type="Proteomes" id="UP000270924"/>
    </source>
</evidence>
<proteinExistence type="predicted"/>
<evidence type="ECO:0000313" key="2">
    <source>
        <dbReference type="EMBL" id="VDM13093.1"/>
    </source>
</evidence>
<sequence>MQDICPVLSIKHDTPWAGSGSFAREDFNSFQLLSNNEFRRLQRLTLHSLLAENFTSAASASFSKLWYWLGIPSGSDITCTVLYLLIHMTRKESANISHRTSAVYTVNISTNGSLYGDFMYRNSWKFRVWNSDVLITAE</sequence>
<reference evidence="1" key="1">
    <citation type="submission" date="2012-08" db="EMBL/GenBank/DDBJ databases">
        <title>The Genome Sequence of Wuchereria bancrofti.</title>
        <authorList>
            <consortium name="The Broad Institute Genome Sequencing Platform"/>
            <consortium name="Broad Institute Genome Sequencing Center for Infectious Disease"/>
            <person name="Nutman T.B."/>
            <person name="Fink D.L."/>
            <person name="Russ C."/>
            <person name="Young S."/>
            <person name="Zeng Q."/>
            <person name="Koehrsen M."/>
            <person name="Alvarado L."/>
            <person name="Berlin A."/>
            <person name="Borenstein D."/>
            <person name="Chapman S.B."/>
            <person name="Chen Z."/>
            <person name="Engels R."/>
            <person name="Freedman E."/>
            <person name="Gellesch M."/>
            <person name="Goldberg J."/>
            <person name="Griggs A."/>
            <person name="Gujja S."/>
            <person name="Heilman E.R."/>
            <person name="Heiman D."/>
            <person name="Hepburn T."/>
            <person name="Howarth C."/>
            <person name="Jen D."/>
            <person name="Larson L."/>
            <person name="Lewis B."/>
            <person name="Mehta T."/>
            <person name="Park D."/>
            <person name="Pearson M."/>
            <person name="Richards J."/>
            <person name="Roberts A."/>
            <person name="Saif S."/>
            <person name="Shea T."/>
            <person name="Shenoy N."/>
            <person name="Sisk P."/>
            <person name="Stolte C."/>
            <person name="Sykes S."/>
            <person name="Walk T."/>
            <person name="White J."/>
            <person name="Yandava C."/>
            <person name="Haas B."/>
            <person name="Henn M.R."/>
            <person name="Nusbaum C."/>
            <person name="Birren B."/>
        </authorList>
    </citation>
    <scope>NUCLEOTIDE SEQUENCE</scope>
</reference>
<accession>J9FNS2</accession>
<dbReference type="Proteomes" id="UP000270924">
    <property type="component" value="Unassembled WGS sequence"/>
</dbReference>
<keyword evidence="4" id="KW-1185">Reference proteome</keyword>
<reference evidence="3" key="2">
    <citation type="submission" date="2012-08" db="EMBL/GenBank/DDBJ databases">
        <title>The Genome Sequence of Wuchereria bancrofti.</title>
        <authorList>
            <person name="Nutman T.B."/>
            <person name="Fink D.L."/>
            <person name="Russ C."/>
            <person name="Young S."/>
            <person name="Zeng Q."/>
            <person name="Koehrsen M."/>
            <person name="Alvarado L."/>
            <person name="Berlin A."/>
            <person name="Chapman S.B."/>
            <person name="Chen Z."/>
            <person name="Freedman E."/>
            <person name="Gellesch M."/>
            <person name="Goldberg J."/>
            <person name="Griggs A."/>
            <person name="Gujja S."/>
            <person name="Heilman E.R."/>
            <person name="Heiman D."/>
            <person name="Hepburn T."/>
            <person name="Howarth C."/>
            <person name="Jen D."/>
            <person name="Larson L."/>
            <person name="Lewis B."/>
            <person name="Mehta T."/>
            <person name="Park D."/>
            <person name="Pearson M."/>
            <person name="Roberts A."/>
            <person name="Saif S."/>
            <person name="Shea T."/>
            <person name="Shenoy N."/>
            <person name="Sisk P."/>
            <person name="Stolte C."/>
            <person name="Sykes S."/>
            <person name="Walk T."/>
            <person name="White J."/>
            <person name="Yandava C."/>
            <person name="Haas B."/>
            <person name="Henn M.R."/>
            <person name="Nusbaum C."/>
            <person name="Birren B."/>
        </authorList>
    </citation>
    <scope>NUCLEOTIDE SEQUENCE [LARGE SCALE GENOMIC DNA]</scope>
    <source>
        <strain evidence="3">NA</strain>
    </source>
</reference>
<name>J9FNS2_WUCBA</name>
<dbReference type="AlphaFoldDB" id="J9FNS2"/>
<organism evidence="1 3">
    <name type="scientific">Wuchereria bancrofti</name>
    <dbReference type="NCBI Taxonomy" id="6293"/>
    <lineage>
        <taxon>Eukaryota</taxon>
        <taxon>Metazoa</taxon>
        <taxon>Ecdysozoa</taxon>
        <taxon>Nematoda</taxon>
        <taxon>Chromadorea</taxon>
        <taxon>Rhabditida</taxon>
        <taxon>Spirurina</taxon>
        <taxon>Spiruromorpha</taxon>
        <taxon>Filarioidea</taxon>
        <taxon>Onchocercidae</taxon>
        <taxon>Wuchereria</taxon>
    </lineage>
</organism>
<reference evidence="2 4" key="3">
    <citation type="submission" date="2018-11" db="EMBL/GenBank/DDBJ databases">
        <authorList>
            <consortium name="Pathogen Informatics"/>
        </authorList>
    </citation>
    <scope>NUCLEOTIDE SEQUENCE [LARGE SCALE GENOMIC DNA]</scope>
</reference>